<dbReference type="PANTHER" id="PTHR38846:SF1">
    <property type="entry name" value="C3H1-TYPE DOMAIN-CONTAINING PROTEIN"/>
    <property type="match status" value="1"/>
</dbReference>
<proteinExistence type="predicted"/>
<dbReference type="AlphaFoldDB" id="A0AAV9VR34"/>
<sequence>MATPISLDDLNQSFSGISISNNDATGEPSDTSQQRTPVDEFFYQHASRPGARFRYNGNAGLNIRQTFRILAKVERWRERKRMAEMERFLEAMDAEFTRRIGGDDLRTWQRLVAMFDPDNPDLPTSITKCKKIFSKYFINIYDFVNYCRRMGIDQQSEIQWDLRSLDKGSLENLRAYSKKNRLIYPLDSARGTVLRVFLVHMF</sequence>
<comment type="caution">
    <text evidence="1">The sequence shown here is derived from an EMBL/GenBank/DDBJ whole genome shotgun (WGS) entry which is preliminary data.</text>
</comment>
<dbReference type="PANTHER" id="PTHR38846">
    <property type="entry name" value="C3H1-TYPE DOMAIN-CONTAINING PROTEIN"/>
    <property type="match status" value="1"/>
</dbReference>
<organism evidence="1 2">
    <name type="scientific">Arthrobotrys musiformis</name>
    <dbReference type="NCBI Taxonomy" id="47236"/>
    <lineage>
        <taxon>Eukaryota</taxon>
        <taxon>Fungi</taxon>
        <taxon>Dikarya</taxon>
        <taxon>Ascomycota</taxon>
        <taxon>Pezizomycotina</taxon>
        <taxon>Orbiliomycetes</taxon>
        <taxon>Orbiliales</taxon>
        <taxon>Orbiliaceae</taxon>
        <taxon>Arthrobotrys</taxon>
    </lineage>
</organism>
<reference evidence="1 2" key="1">
    <citation type="submission" date="2023-08" db="EMBL/GenBank/DDBJ databases">
        <authorList>
            <person name="Palmer J.M."/>
        </authorList>
    </citation>
    <scope>NUCLEOTIDE SEQUENCE [LARGE SCALE GENOMIC DNA]</scope>
    <source>
        <strain evidence="1 2">TWF481</strain>
    </source>
</reference>
<evidence type="ECO:0008006" key="3">
    <source>
        <dbReference type="Google" id="ProtNLM"/>
    </source>
</evidence>
<evidence type="ECO:0000313" key="1">
    <source>
        <dbReference type="EMBL" id="KAK6495011.1"/>
    </source>
</evidence>
<name>A0AAV9VR34_9PEZI</name>
<dbReference type="EMBL" id="JAVHJL010000013">
    <property type="protein sequence ID" value="KAK6495011.1"/>
    <property type="molecule type" value="Genomic_DNA"/>
</dbReference>
<keyword evidence="2" id="KW-1185">Reference proteome</keyword>
<gene>
    <name evidence="1" type="ORF">TWF481_003039</name>
</gene>
<dbReference type="Proteomes" id="UP001370758">
    <property type="component" value="Unassembled WGS sequence"/>
</dbReference>
<accession>A0AAV9VR34</accession>
<protein>
    <recommendedName>
        <fullName evidence="3">ARID domain-containing protein</fullName>
    </recommendedName>
</protein>
<evidence type="ECO:0000313" key="2">
    <source>
        <dbReference type="Proteomes" id="UP001370758"/>
    </source>
</evidence>